<dbReference type="AlphaFoldDB" id="A0A7X2MRW2"/>
<sequence>NDFTVAYVVTNSNSLLPVYYRIAAT</sequence>
<gene>
    <name evidence="1" type="ORF">GKC49_25100</name>
</gene>
<feature type="non-terminal residue" evidence="1">
    <location>
        <position position="1"/>
    </location>
</feature>
<name>A0A7X2MRW2_ENTAG</name>
<reference evidence="1 2" key="1">
    <citation type="submission" date="2019-11" db="EMBL/GenBank/DDBJ databases">
        <title>Draft Genome Sequence of Plant Growth-Promoting Rhizosphere-Associated Bacteria.</title>
        <authorList>
            <person name="Vasilyev I.Y."/>
            <person name="Radchenko V."/>
            <person name="Ilnitskaya E.V."/>
        </authorList>
    </citation>
    <scope>NUCLEOTIDE SEQUENCE [LARGE SCALE GENOMIC DNA]</scope>
    <source>
        <strain evidence="1 2">VRA_MhP_f</strain>
    </source>
</reference>
<evidence type="ECO:0000313" key="1">
    <source>
        <dbReference type="EMBL" id="MSE18247.1"/>
    </source>
</evidence>
<organism evidence="1 2">
    <name type="scientific">Enterobacter agglomerans</name>
    <name type="common">Erwinia herbicola</name>
    <name type="synonym">Pantoea agglomerans</name>
    <dbReference type="NCBI Taxonomy" id="549"/>
    <lineage>
        <taxon>Bacteria</taxon>
        <taxon>Pseudomonadati</taxon>
        <taxon>Pseudomonadota</taxon>
        <taxon>Gammaproteobacteria</taxon>
        <taxon>Enterobacterales</taxon>
        <taxon>Erwiniaceae</taxon>
        <taxon>Pantoea</taxon>
        <taxon>Pantoea agglomerans group</taxon>
    </lineage>
</organism>
<comment type="caution">
    <text evidence="1">The sequence shown here is derived from an EMBL/GenBank/DDBJ whole genome shotgun (WGS) entry which is preliminary data.</text>
</comment>
<protein>
    <submittedName>
        <fullName evidence="1">Cytochrome c-type biogenesis protein CcmF</fullName>
    </submittedName>
</protein>
<proteinExistence type="predicted"/>
<evidence type="ECO:0000313" key="2">
    <source>
        <dbReference type="Proteomes" id="UP000461948"/>
    </source>
</evidence>
<dbReference type="Proteomes" id="UP000461948">
    <property type="component" value="Unassembled WGS sequence"/>
</dbReference>
<dbReference type="EMBL" id="WKLC01001684">
    <property type="protein sequence ID" value="MSE18247.1"/>
    <property type="molecule type" value="Genomic_DNA"/>
</dbReference>
<accession>A0A7X2MRW2</accession>